<feature type="chain" id="PRO_5011438537" evidence="1">
    <location>
        <begin position="22"/>
        <end position="166"/>
    </location>
</feature>
<organism evidence="2 3">
    <name type="scientific">Maricaulis salignorans</name>
    <dbReference type="NCBI Taxonomy" id="144026"/>
    <lineage>
        <taxon>Bacteria</taxon>
        <taxon>Pseudomonadati</taxon>
        <taxon>Pseudomonadota</taxon>
        <taxon>Alphaproteobacteria</taxon>
        <taxon>Maricaulales</taxon>
        <taxon>Maricaulaceae</taxon>
        <taxon>Maricaulis</taxon>
    </lineage>
</organism>
<protein>
    <submittedName>
        <fullName evidence="2">LPS-assembly lipoprotein</fullName>
    </submittedName>
</protein>
<dbReference type="Gene3D" id="3.30.160.150">
    <property type="entry name" value="Lipoprotein like domain"/>
    <property type="match status" value="1"/>
</dbReference>
<dbReference type="Proteomes" id="UP000199759">
    <property type="component" value="Unassembled WGS sequence"/>
</dbReference>
<dbReference type="Pfam" id="PF04390">
    <property type="entry name" value="LptE"/>
    <property type="match status" value="1"/>
</dbReference>
<feature type="signal peptide" evidence="1">
    <location>
        <begin position="1"/>
        <end position="21"/>
    </location>
</feature>
<keyword evidence="2" id="KW-0449">Lipoprotein</keyword>
<dbReference type="EMBL" id="FNHG01000006">
    <property type="protein sequence ID" value="SDM17905.1"/>
    <property type="molecule type" value="Genomic_DNA"/>
</dbReference>
<dbReference type="OrthoDB" id="7629596at2"/>
<dbReference type="PROSITE" id="PS51257">
    <property type="entry name" value="PROKAR_LIPOPROTEIN"/>
    <property type="match status" value="1"/>
</dbReference>
<gene>
    <name evidence="2" type="ORF">SAMN04488568_10657</name>
</gene>
<keyword evidence="3" id="KW-1185">Reference proteome</keyword>
<keyword evidence="1" id="KW-0732">Signal</keyword>
<dbReference type="GO" id="GO:0019867">
    <property type="term" value="C:outer membrane"/>
    <property type="evidence" value="ECO:0007669"/>
    <property type="project" value="InterPro"/>
</dbReference>
<dbReference type="InterPro" id="IPR007485">
    <property type="entry name" value="LPS_assembly_LptE"/>
</dbReference>
<reference evidence="2 3" key="1">
    <citation type="submission" date="2016-10" db="EMBL/GenBank/DDBJ databases">
        <authorList>
            <person name="de Groot N.N."/>
        </authorList>
    </citation>
    <scope>NUCLEOTIDE SEQUENCE [LARGE SCALE GENOMIC DNA]</scope>
    <source>
        <strain evidence="2 3">DSM 16077</strain>
    </source>
</reference>
<evidence type="ECO:0000313" key="2">
    <source>
        <dbReference type="EMBL" id="SDM17905.1"/>
    </source>
</evidence>
<dbReference type="STRING" id="144026.SAMN04488568_10657"/>
<sequence>MRPLRLALSALLLIASAGLSACGFAPMYGANGVSSELADIRVETGRERVDFRLQEALLDGMGARSASGPYTIRATTSVTSTPFGVGADAIASRYALRITVNWQLYRDGSVDPVMTGVARSDASYDVPTGVYGALASEADAEDRAINIAADRIITQLARAMQDGQAW</sequence>
<dbReference type="GO" id="GO:0043165">
    <property type="term" value="P:Gram-negative-bacterium-type cell outer membrane assembly"/>
    <property type="evidence" value="ECO:0007669"/>
    <property type="project" value="InterPro"/>
</dbReference>
<dbReference type="AlphaFoldDB" id="A0A1G9R652"/>
<dbReference type="RefSeq" id="WP_091768840.1">
    <property type="nucleotide sequence ID" value="NZ_FNHG01000006.1"/>
</dbReference>
<proteinExistence type="predicted"/>
<name>A0A1G9R652_9PROT</name>
<evidence type="ECO:0000313" key="3">
    <source>
        <dbReference type="Proteomes" id="UP000199759"/>
    </source>
</evidence>
<evidence type="ECO:0000256" key="1">
    <source>
        <dbReference type="SAM" id="SignalP"/>
    </source>
</evidence>
<accession>A0A1G9R652</accession>